<evidence type="ECO:0000259" key="8">
    <source>
        <dbReference type="PROSITE" id="PS00624"/>
    </source>
</evidence>
<dbReference type="InterPro" id="IPR012132">
    <property type="entry name" value="GMC_OxRdtase"/>
</dbReference>
<evidence type="ECO:0000256" key="1">
    <source>
        <dbReference type="ARBA" id="ARBA00001974"/>
    </source>
</evidence>
<comment type="caution">
    <text evidence="9">The sequence shown here is derived from an EMBL/GenBank/DDBJ whole genome shotgun (WGS) entry which is preliminary data.</text>
</comment>
<dbReference type="SUPFAM" id="SSF51905">
    <property type="entry name" value="FAD/NAD(P)-binding domain"/>
    <property type="match status" value="1"/>
</dbReference>
<protein>
    <submittedName>
        <fullName evidence="9">FAD-binding protein</fullName>
    </submittedName>
</protein>
<keyword evidence="3 6" id="KW-0285">Flavoprotein</keyword>
<dbReference type="PROSITE" id="PS00624">
    <property type="entry name" value="GMC_OXRED_2"/>
    <property type="match status" value="1"/>
</dbReference>
<feature type="domain" description="Glucose-methanol-choline oxidoreductase N-terminal" evidence="8">
    <location>
        <begin position="261"/>
        <end position="275"/>
    </location>
</feature>
<evidence type="ECO:0000256" key="4">
    <source>
        <dbReference type="ARBA" id="ARBA00022827"/>
    </source>
</evidence>
<dbReference type="AlphaFoldDB" id="A0A5B1LQP4"/>
<dbReference type="RefSeq" id="WP_149727388.1">
    <property type="nucleotide sequence ID" value="NZ_VUJV01000001.1"/>
</dbReference>
<dbReference type="Proteomes" id="UP000325003">
    <property type="component" value="Unassembled WGS sequence"/>
</dbReference>
<comment type="similarity">
    <text evidence="2 6">Belongs to the GMC oxidoreductase family.</text>
</comment>
<dbReference type="Gene3D" id="3.30.560.10">
    <property type="entry name" value="Glucose Oxidase, domain 3"/>
    <property type="match status" value="1"/>
</dbReference>
<dbReference type="PANTHER" id="PTHR11552:SF147">
    <property type="entry name" value="CHOLINE DEHYDROGENASE, MITOCHONDRIAL"/>
    <property type="match status" value="1"/>
</dbReference>
<proteinExistence type="inferred from homology"/>
<comment type="cofactor">
    <cofactor evidence="1 5">
        <name>FAD</name>
        <dbReference type="ChEBI" id="CHEBI:57692"/>
    </cofactor>
</comment>
<name>A0A5B1LQP4_9ACTN</name>
<dbReference type="EMBL" id="VUJV01000001">
    <property type="protein sequence ID" value="KAA1421927.1"/>
    <property type="molecule type" value="Genomic_DNA"/>
</dbReference>
<dbReference type="InterPro" id="IPR000172">
    <property type="entry name" value="GMC_OxRdtase_N"/>
</dbReference>
<evidence type="ECO:0000256" key="2">
    <source>
        <dbReference type="ARBA" id="ARBA00010790"/>
    </source>
</evidence>
<dbReference type="PROSITE" id="PS00623">
    <property type="entry name" value="GMC_OXRED_1"/>
    <property type="match status" value="1"/>
</dbReference>
<dbReference type="GO" id="GO:0016614">
    <property type="term" value="F:oxidoreductase activity, acting on CH-OH group of donors"/>
    <property type="evidence" value="ECO:0007669"/>
    <property type="project" value="InterPro"/>
</dbReference>
<feature type="domain" description="Glucose-methanol-choline oxidoreductase N-terminal" evidence="7">
    <location>
        <begin position="88"/>
        <end position="111"/>
    </location>
</feature>
<evidence type="ECO:0000256" key="5">
    <source>
        <dbReference type="PIRSR" id="PIRSR000137-2"/>
    </source>
</evidence>
<dbReference type="InterPro" id="IPR007867">
    <property type="entry name" value="GMC_OxRtase_C"/>
</dbReference>
<dbReference type="Pfam" id="PF05199">
    <property type="entry name" value="GMC_oxred_C"/>
    <property type="match status" value="1"/>
</dbReference>
<accession>A0A5B1LQP4</accession>
<evidence type="ECO:0000313" key="10">
    <source>
        <dbReference type="Proteomes" id="UP000325003"/>
    </source>
</evidence>
<evidence type="ECO:0000256" key="3">
    <source>
        <dbReference type="ARBA" id="ARBA00022630"/>
    </source>
</evidence>
<keyword evidence="4 5" id="KW-0274">FAD</keyword>
<dbReference type="Gene3D" id="3.50.50.60">
    <property type="entry name" value="FAD/NAD(P)-binding domain"/>
    <property type="match status" value="1"/>
</dbReference>
<organism evidence="9 10">
    <name type="scientific">Nocardioides humilatus</name>
    <dbReference type="NCBI Taxonomy" id="2607660"/>
    <lineage>
        <taxon>Bacteria</taxon>
        <taxon>Bacillati</taxon>
        <taxon>Actinomycetota</taxon>
        <taxon>Actinomycetes</taxon>
        <taxon>Propionibacteriales</taxon>
        <taxon>Nocardioidaceae</taxon>
        <taxon>Nocardioides</taxon>
    </lineage>
</organism>
<dbReference type="PANTHER" id="PTHR11552">
    <property type="entry name" value="GLUCOSE-METHANOL-CHOLINE GMC OXIDOREDUCTASE"/>
    <property type="match status" value="1"/>
</dbReference>
<evidence type="ECO:0000313" key="9">
    <source>
        <dbReference type="EMBL" id="KAA1421927.1"/>
    </source>
</evidence>
<sequence length="539" mass="57231">MVTSDYVVVGAGSAGCAVARRLAESGASVTLVEAGKREDGRGVKSLVDIPGAVSVLLSTPQLKKLVDWGYKSVPQAAALDRVIPMTRGKLVGGSSSVNGMLWVRGHRQDFDDWAADGATGWSYDDVLPSFKRLEDWEDGATDLRGAGGPIKVRRQRNITGAAESFLAEAPGRLGVPVVDDYNGPEQEGVGLAQLSADAGHRSSAARGYLREQPLDNLLILTGAHVTRILIEGGRASGIEARGVDGDLQTIRASREVIVAAGTFGSPQLLMLSGIGPAAHLRQHGIDVVADLPVGDNLHDHLFVPISNQMDSAVRRPTPAYFLRGLARARMRRDGWASGSQFDLLGFVRSSQAGIAPDLQLHVLYWIYPFPNQDGAKAVRPPTTKPGLTVLPTLIRPESRGTVRLAGSDPMLAPLIDPGYLTAASDTDVLLEGIARTREVLTGLGDSTGEVVPGADYATPEAIRRILPNIVHSVYHPVGTCRMGSDERAVVDPQLRVLGVDGLRVADASVMPSITGGNTNAPSIMIGERCAELMIERRSL</sequence>
<reference evidence="9 10" key="1">
    <citation type="submission" date="2019-09" db="EMBL/GenBank/DDBJ databases">
        <title>Nocardioides panacisoli sp. nov., isolated from the soil of a ginseng field.</title>
        <authorList>
            <person name="Cho C."/>
        </authorList>
    </citation>
    <scope>NUCLEOTIDE SEQUENCE [LARGE SCALE GENOMIC DNA]</scope>
    <source>
        <strain evidence="9 10">BN130099</strain>
    </source>
</reference>
<gene>
    <name evidence="9" type="ORF">F0U44_06580</name>
</gene>
<reference evidence="9 10" key="2">
    <citation type="submission" date="2019-09" db="EMBL/GenBank/DDBJ databases">
        <authorList>
            <person name="Jin C."/>
        </authorList>
    </citation>
    <scope>NUCLEOTIDE SEQUENCE [LARGE SCALE GENOMIC DNA]</scope>
    <source>
        <strain evidence="9 10">BN130099</strain>
    </source>
</reference>
<feature type="binding site" evidence="5">
    <location>
        <position position="225"/>
    </location>
    <ligand>
        <name>FAD</name>
        <dbReference type="ChEBI" id="CHEBI:57692"/>
    </ligand>
</feature>
<dbReference type="SUPFAM" id="SSF54373">
    <property type="entry name" value="FAD-linked reductases, C-terminal domain"/>
    <property type="match status" value="1"/>
</dbReference>
<keyword evidence="10" id="KW-1185">Reference proteome</keyword>
<dbReference type="GO" id="GO:0050660">
    <property type="term" value="F:flavin adenine dinucleotide binding"/>
    <property type="evidence" value="ECO:0007669"/>
    <property type="project" value="InterPro"/>
</dbReference>
<dbReference type="InterPro" id="IPR036188">
    <property type="entry name" value="FAD/NAD-bd_sf"/>
</dbReference>
<dbReference type="Pfam" id="PF00732">
    <property type="entry name" value="GMC_oxred_N"/>
    <property type="match status" value="1"/>
</dbReference>
<dbReference type="PIRSF" id="PIRSF000137">
    <property type="entry name" value="Alcohol_oxidase"/>
    <property type="match status" value="1"/>
</dbReference>
<evidence type="ECO:0000259" key="7">
    <source>
        <dbReference type="PROSITE" id="PS00623"/>
    </source>
</evidence>
<evidence type="ECO:0000256" key="6">
    <source>
        <dbReference type="RuleBase" id="RU003968"/>
    </source>
</evidence>